<dbReference type="Proteomes" id="UP001162131">
    <property type="component" value="Unassembled WGS sequence"/>
</dbReference>
<feature type="compositionally biased region" description="Basic residues" evidence="1">
    <location>
        <begin position="607"/>
        <end position="620"/>
    </location>
</feature>
<feature type="compositionally biased region" description="Polar residues" evidence="1">
    <location>
        <begin position="561"/>
        <end position="584"/>
    </location>
</feature>
<feature type="region of interest" description="Disordered" evidence="1">
    <location>
        <begin position="561"/>
        <end position="586"/>
    </location>
</feature>
<name>A0AAU9IKH2_9CILI</name>
<feature type="compositionally biased region" description="Basic and acidic residues" evidence="1">
    <location>
        <begin position="514"/>
        <end position="532"/>
    </location>
</feature>
<sequence>MEGQNLDISDGTKIQSEPSKEDLTSENSPVEALDTKESMDLSDKNTEEMHIEMEESKDSGEEKVFIGSEIITQKDISEVIHGETEIETEQTKLIDATVDKREKIDEIDEDFHKTSQETEENFSGKEDKENNQIPNNEEKKSESENLEKAEEIIISSENSIQQKMEAEVQSETQIQIISKEEFIIEKKSPIDLLEISKEEEKIIEIEKRLQTLLFSAEILSEQKFSVSSQCIIEPLFYNSVLLEPLKCAQYCRIEPLFYDIIEKTSIFAETKLITEPLFYEKVADDTIEALKFPKIPLLEYEVIREDIFSPKSKQIIQPLSIEKSKETCYDCKLKEKSHPLFIEKSIEYENHVKPKKRISPLLYEKNWENIVEIKPKIRNQPLFYEKIEEIAIKLEDKTVASPFFLEKSKEFAIEINRKRNIQPLFYEKHNECSIKIELKKNIEPVLIENPEINNAEQGISEEIKPEECPFSAENAIIEREANHAQIAIEPDTRTQNIFQINETSFQEESQNFEPNKEPEPTKESTPKYEKPPEPGFYDLDISGAGNPKHLNAVFSNISKIQEKQSQASSQTPVQVSSISQTQNPPIHENIYEETETVEELEPAPQVQHHKQQKVKSKKPPPKIVFTDSVGANIEPVQKPQETSQQTPKRQHEEKKEIVIPQSPEVITDMNKIKPHRPISQKQPKPEIRSNAGCGKCIII</sequence>
<reference evidence="2" key="1">
    <citation type="submission" date="2021-09" db="EMBL/GenBank/DDBJ databases">
        <authorList>
            <consortium name="AG Swart"/>
            <person name="Singh M."/>
            <person name="Singh A."/>
            <person name="Seah K."/>
            <person name="Emmerich C."/>
        </authorList>
    </citation>
    <scope>NUCLEOTIDE SEQUENCE</scope>
    <source>
        <strain evidence="2">ATCC30299</strain>
    </source>
</reference>
<feature type="region of interest" description="Disordered" evidence="1">
    <location>
        <begin position="1"/>
        <end position="46"/>
    </location>
</feature>
<gene>
    <name evidence="2" type="ORF">BSTOLATCC_MIC5551</name>
</gene>
<feature type="region of interest" description="Disordered" evidence="1">
    <location>
        <begin position="107"/>
        <end position="147"/>
    </location>
</feature>
<evidence type="ECO:0000256" key="1">
    <source>
        <dbReference type="SAM" id="MobiDB-lite"/>
    </source>
</evidence>
<dbReference type="EMBL" id="CAJZBQ010000005">
    <property type="protein sequence ID" value="CAG9312309.1"/>
    <property type="molecule type" value="Genomic_DNA"/>
</dbReference>
<organism evidence="2 3">
    <name type="scientific">Blepharisma stoltei</name>
    <dbReference type="NCBI Taxonomy" id="1481888"/>
    <lineage>
        <taxon>Eukaryota</taxon>
        <taxon>Sar</taxon>
        <taxon>Alveolata</taxon>
        <taxon>Ciliophora</taxon>
        <taxon>Postciliodesmatophora</taxon>
        <taxon>Heterotrichea</taxon>
        <taxon>Heterotrichida</taxon>
        <taxon>Blepharismidae</taxon>
        <taxon>Blepharisma</taxon>
    </lineage>
</organism>
<feature type="region of interest" description="Disordered" evidence="1">
    <location>
        <begin position="601"/>
        <end position="693"/>
    </location>
</feature>
<proteinExistence type="predicted"/>
<accession>A0AAU9IKH2</accession>
<evidence type="ECO:0000313" key="2">
    <source>
        <dbReference type="EMBL" id="CAG9312309.1"/>
    </source>
</evidence>
<feature type="region of interest" description="Disordered" evidence="1">
    <location>
        <begin position="504"/>
        <end position="544"/>
    </location>
</feature>
<dbReference type="AlphaFoldDB" id="A0AAU9IKH2"/>
<evidence type="ECO:0000313" key="3">
    <source>
        <dbReference type="Proteomes" id="UP001162131"/>
    </source>
</evidence>
<comment type="caution">
    <text evidence="2">The sequence shown here is derived from an EMBL/GenBank/DDBJ whole genome shotgun (WGS) entry which is preliminary data.</text>
</comment>
<protein>
    <submittedName>
        <fullName evidence="2">Uncharacterized protein</fullName>
    </submittedName>
</protein>
<feature type="compositionally biased region" description="Polar residues" evidence="1">
    <location>
        <begin position="504"/>
        <end position="513"/>
    </location>
</feature>
<feature type="compositionally biased region" description="Basic and acidic residues" evidence="1">
    <location>
        <begin position="33"/>
        <end position="46"/>
    </location>
</feature>
<keyword evidence="3" id="KW-1185">Reference proteome</keyword>